<name>A0A5J9T3J3_9POAL</name>
<evidence type="ECO:0000313" key="4">
    <source>
        <dbReference type="Proteomes" id="UP000324897"/>
    </source>
</evidence>
<organism evidence="3 4">
    <name type="scientific">Eragrostis curvula</name>
    <name type="common">weeping love grass</name>
    <dbReference type="NCBI Taxonomy" id="38414"/>
    <lineage>
        <taxon>Eukaryota</taxon>
        <taxon>Viridiplantae</taxon>
        <taxon>Streptophyta</taxon>
        <taxon>Embryophyta</taxon>
        <taxon>Tracheophyta</taxon>
        <taxon>Spermatophyta</taxon>
        <taxon>Magnoliopsida</taxon>
        <taxon>Liliopsida</taxon>
        <taxon>Poales</taxon>
        <taxon>Poaceae</taxon>
        <taxon>PACMAD clade</taxon>
        <taxon>Chloridoideae</taxon>
        <taxon>Eragrostideae</taxon>
        <taxon>Eragrostidinae</taxon>
        <taxon>Eragrostis</taxon>
    </lineage>
</organism>
<keyword evidence="2" id="KW-0812">Transmembrane</keyword>
<feature type="transmembrane region" description="Helical" evidence="2">
    <location>
        <begin position="290"/>
        <end position="314"/>
    </location>
</feature>
<proteinExistence type="predicted"/>
<dbReference type="AlphaFoldDB" id="A0A5J9T3J3"/>
<keyword evidence="4" id="KW-1185">Reference proteome</keyword>
<feature type="transmembrane region" description="Helical" evidence="2">
    <location>
        <begin position="36"/>
        <end position="57"/>
    </location>
</feature>
<feature type="non-terminal residue" evidence="3">
    <location>
        <position position="1"/>
    </location>
</feature>
<sequence>MADAEAAAAPPRGLAQTRRRAEAAALRGALVLATDAIYRCFIGTVWLKAATNAAFVAARWAFGGDSRSAAAARKFSRATLFALALVVYLGLLLLSLRLWFGSPKADKDPEIGEHGGDATKPSAQRRRSESTGARTRRKSPYGPVTEAIYYTSGIIMCVGLVMQSLEQGKTSCVGRIGYMAADIGCFVNAVVFCSIITPRHVIWLKARYGRICIPIFWDLQPFTEEEVCWATKDGVLTRVEVLETTGYGLLSLSSMAVADVEAAMAPPARRSAAARAAWALSRFLSLGSHVALMFFLCLTFLCGVANALRLAARLASGEGSVWRLIAEYYFNTNIYALCLFFAVAFVFAMALLLHCFVMAQLLLLRCWRRDGRREIVAPWDSGARKISQLEHDQEEGAAAGEEEDDGRLDGVPALVTAVVLPTSLMCMAAGYLLTVILSSAKVSWEQRLGSALIDAGFFLASLTYSYVLFPTVVAANVMGGWGKVRKTSDLLTTFYLDG</sequence>
<evidence type="ECO:0000256" key="1">
    <source>
        <dbReference type="SAM" id="MobiDB-lite"/>
    </source>
</evidence>
<keyword evidence="2" id="KW-0472">Membrane</keyword>
<feature type="transmembrane region" description="Helical" evidence="2">
    <location>
        <begin position="413"/>
        <end position="437"/>
    </location>
</feature>
<dbReference type="Proteomes" id="UP000324897">
    <property type="component" value="Unassembled WGS sequence"/>
</dbReference>
<protein>
    <submittedName>
        <fullName evidence="3">Uncharacterized protein</fullName>
    </submittedName>
</protein>
<feature type="transmembrane region" description="Helical" evidence="2">
    <location>
        <begin position="147"/>
        <end position="165"/>
    </location>
</feature>
<feature type="transmembrane region" description="Helical" evidence="2">
    <location>
        <begin position="334"/>
        <end position="364"/>
    </location>
</feature>
<evidence type="ECO:0000256" key="2">
    <source>
        <dbReference type="SAM" id="Phobius"/>
    </source>
</evidence>
<reference evidence="3 4" key="1">
    <citation type="journal article" date="2019" name="Sci. Rep.">
        <title>A high-quality genome of Eragrostis curvula grass provides insights into Poaceae evolution and supports new strategies to enhance forage quality.</title>
        <authorList>
            <person name="Carballo J."/>
            <person name="Santos B.A.C.M."/>
            <person name="Zappacosta D."/>
            <person name="Garbus I."/>
            <person name="Selva J.P."/>
            <person name="Gallo C.A."/>
            <person name="Diaz A."/>
            <person name="Albertini E."/>
            <person name="Caccamo M."/>
            <person name="Echenique V."/>
        </authorList>
    </citation>
    <scope>NUCLEOTIDE SEQUENCE [LARGE SCALE GENOMIC DNA]</scope>
    <source>
        <strain evidence="4">cv. Victoria</strain>
        <tissue evidence="3">Leaf</tissue>
    </source>
</reference>
<gene>
    <name evidence="3" type="ORF">EJB05_49116</name>
</gene>
<feature type="region of interest" description="Disordered" evidence="1">
    <location>
        <begin position="109"/>
        <end position="139"/>
    </location>
</feature>
<comment type="caution">
    <text evidence="3">The sequence shown here is derived from an EMBL/GenBank/DDBJ whole genome shotgun (WGS) entry which is preliminary data.</text>
</comment>
<feature type="transmembrane region" description="Helical" evidence="2">
    <location>
        <begin position="457"/>
        <end position="478"/>
    </location>
</feature>
<dbReference type="Gramene" id="TVU05930">
    <property type="protein sequence ID" value="TVU05930"/>
    <property type="gene ID" value="EJB05_49116"/>
</dbReference>
<accession>A0A5J9T3J3</accession>
<feature type="transmembrane region" description="Helical" evidence="2">
    <location>
        <begin position="78"/>
        <end position="100"/>
    </location>
</feature>
<keyword evidence="2" id="KW-1133">Transmembrane helix</keyword>
<evidence type="ECO:0000313" key="3">
    <source>
        <dbReference type="EMBL" id="TVU05930.1"/>
    </source>
</evidence>
<dbReference type="EMBL" id="RWGY01000051">
    <property type="protein sequence ID" value="TVU05930.1"/>
    <property type="molecule type" value="Genomic_DNA"/>
</dbReference>